<gene>
    <name evidence="9" type="primary">metF_2</name>
    <name evidence="9" type="ORF">AHIS1636_36160</name>
</gene>
<accession>A0ABQ5MZ02</accession>
<evidence type="ECO:0000256" key="8">
    <source>
        <dbReference type="RuleBase" id="RU003862"/>
    </source>
</evidence>
<comment type="cofactor">
    <cofactor evidence="1 8">
        <name>FAD</name>
        <dbReference type="ChEBI" id="CHEBI:57692"/>
    </cofactor>
</comment>
<keyword evidence="10" id="KW-1185">Reference proteome</keyword>
<dbReference type="Proteomes" id="UP001209654">
    <property type="component" value="Unassembled WGS sequence"/>
</dbReference>
<reference evidence="9 10" key="1">
    <citation type="journal article" date="2023" name="Int. J. Syst. Evol. Microbiol.">
        <title>Arthrobacter mangrovi sp. nov., an actinobacterium isolated from the rhizosphere of a mangrove.</title>
        <authorList>
            <person name="Hamada M."/>
            <person name="Saitou S."/>
            <person name="Enomoto N."/>
            <person name="Nanri K."/>
            <person name="Hidaka K."/>
            <person name="Miura T."/>
            <person name="Tamura T."/>
        </authorList>
    </citation>
    <scope>NUCLEOTIDE SEQUENCE [LARGE SCALE GENOMIC DNA]</scope>
    <source>
        <strain evidence="9 10">NBRC 112813</strain>
    </source>
</reference>
<dbReference type="PANTHER" id="PTHR45754:SF3">
    <property type="entry name" value="METHYLENETETRAHYDROFOLATE REDUCTASE (NADPH)"/>
    <property type="match status" value="1"/>
</dbReference>
<dbReference type="EMBL" id="BRVS01000027">
    <property type="protein sequence ID" value="GLB69173.1"/>
    <property type="molecule type" value="Genomic_DNA"/>
</dbReference>
<dbReference type="SUPFAM" id="SSF51730">
    <property type="entry name" value="FAD-linked oxidoreductase"/>
    <property type="match status" value="1"/>
</dbReference>
<evidence type="ECO:0000313" key="9">
    <source>
        <dbReference type="EMBL" id="GLB69173.1"/>
    </source>
</evidence>
<evidence type="ECO:0000256" key="7">
    <source>
        <dbReference type="ARBA" id="ARBA00048628"/>
    </source>
</evidence>
<evidence type="ECO:0000256" key="3">
    <source>
        <dbReference type="ARBA" id="ARBA00006743"/>
    </source>
</evidence>
<comment type="pathway">
    <text evidence="2 8">One-carbon metabolism; tetrahydrofolate interconversion.</text>
</comment>
<dbReference type="InterPro" id="IPR029041">
    <property type="entry name" value="FAD-linked_oxidoreductase-like"/>
</dbReference>
<keyword evidence="6 8" id="KW-0560">Oxidoreductase</keyword>
<protein>
    <recommendedName>
        <fullName evidence="8">Methylenetetrahydrofolate reductase</fullName>
    </recommendedName>
</protein>
<evidence type="ECO:0000313" key="10">
    <source>
        <dbReference type="Proteomes" id="UP001209654"/>
    </source>
</evidence>
<dbReference type="Gene3D" id="3.20.20.220">
    <property type="match status" value="1"/>
</dbReference>
<organism evidence="9 10">
    <name type="scientific">Arthrobacter mangrovi</name>
    <dbReference type="NCBI Taxonomy" id="2966350"/>
    <lineage>
        <taxon>Bacteria</taxon>
        <taxon>Bacillati</taxon>
        <taxon>Actinomycetota</taxon>
        <taxon>Actinomycetes</taxon>
        <taxon>Micrococcales</taxon>
        <taxon>Micrococcaceae</taxon>
        <taxon>Arthrobacter</taxon>
    </lineage>
</organism>
<proteinExistence type="inferred from homology"/>
<evidence type="ECO:0000256" key="6">
    <source>
        <dbReference type="ARBA" id="ARBA00023002"/>
    </source>
</evidence>
<dbReference type="PANTHER" id="PTHR45754">
    <property type="entry name" value="METHYLENETETRAHYDROFOLATE REDUCTASE"/>
    <property type="match status" value="1"/>
</dbReference>
<evidence type="ECO:0000256" key="5">
    <source>
        <dbReference type="ARBA" id="ARBA00022827"/>
    </source>
</evidence>
<evidence type="ECO:0000256" key="1">
    <source>
        <dbReference type="ARBA" id="ARBA00001974"/>
    </source>
</evidence>
<dbReference type="RefSeq" id="WP_264797260.1">
    <property type="nucleotide sequence ID" value="NZ_BRVS01000027.1"/>
</dbReference>
<sequence>MTRVNTIDDAVVQKTWARLLDSPRWEMAPVKNPLLLVDDLPSGATVTMGCFANSEGFQKSIELTAAIIARGFEVIPHLPTRSLTGRDHLKDVLDAYRDAGVADIFVVAGNTKKPAGPYDGALEALEDIAAAGFRIGVGAYPEGHLYMDEAAAFELLRRKQEYASYLVTQTCFDAEAFRSWLTRLREAEVSLPAHLGIAGVVQRKELIRMAGALGFGASMKFISKQRSLATKMMLPGAYDPTGLLTDVARVAADASLGVSDVHLNTFNQVASTRAWWDGLRGKTSS</sequence>
<name>A0ABQ5MZ02_9MICC</name>
<keyword evidence="5 8" id="KW-0274">FAD</keyword>
<dbReference type="Pfam" id="PF02219">
    <property type="entry name" value="MTHFR"/>
    <property type="match status" value="1"/>
</dbReference>
<comment type="similarity">
    <text evidence="3 8">Belongs to the methylenetetrahydrofolate reductase family.</text>
</comment>
<comment type="catalytic activity">
    <reaction evidence="7">
        <text>(6S)-5-methyl-5,6,7,8-tetrahydrofolate + NAD(+) = (6R)-5,10-methylene-5,6,7,8-tetrahydrofolate + NADH + H(+)</text>
        <dbReference type="Rhea" id="RHEA:19821"/>
        <dbReference type="ChEBI" id="CHEBI:15378"/>
        <dbReference type="ChEBI" id="CHEBI:15636"/>
        <dbReference type="ChEBI" id="CHEBI:18608"/>
        <dbReference type="ChEBI" id="CHEBI:57540"/>
        <dbReference type="ChEBI" id="CHEBI:57945"/>
        <dbReference type="EC" id="1.5.1.54"/>
    </reaction>
    <physiologicalReaction direction="right-to-left" evidence="7">
        <dbReference type="Rhea" id="RHEA:19823"/>
    </physiologicalReaction>
</comment>
<evidence type="ECO:0000256" key="4">
    <source>
        <dbReference type="ARBA" id="ARBA00022630"/>
    </source>
</evidence>
<keyword evidence="4 8" id="KW-0285">Flavoprotein</keyword>
<comment type="caution">
    <text evidence="9">The sequence shown here is derived from an EMBL/GenBank/DDBJ whole genome shotgun (WGS) entry which is preliminary data.</text>
</comment>
<evidence type="ECO:0000256" key="2">
    <source>
        <dbReference type="ARBA" id="ARBA00004777"/>
    </source>
</evidence>
<dbReference type="InterPro" id="IPR003171">
    <property type="entry name" value="Mehydrof_redctse-like"/>
</dbReference>